<evidence type="ECO:0000256" key="2">
    <source>
        <dbReference type="ARBA" id="ARBA00022448"/>
    </source>
</evidence>
<gene>
    <name evidence="14" type="ORF">X797_008846</name>
</gene>
<feature type="transmembrane region" description="Helical" evidence="11">
    <location>
        <begin position="65"/>
        <end position="86"/>
    </location>
</feature>
<dbReference type="PROSITE" id="PS50893">
    <property type="entry name" value="ABC_TRANSPORTER_2"/>
    <property type="match status" value="2"/>
</dbReference>
<keyword evidence="7" id="KW-0067">ATP-binding</keyword>
<dbReference type="PROSITE" id="PS50929">
    <property type="entry name" value="ABC_TM1F"/>
    <property type="match status" value="2"/>
</dbReference>
<dbReference type="Pfam" id="PF00005">
    <property type="entry name" value="ABC_tran"/>
    <property type="match status" value="2"/>
</dbReference>
<feature type="domain" description="ABC transporter" evidence="12">
    <location>
        <begin position="1273"/>
        <end position="1508"/>
    </location>
</feature>
<feature type="domain" description="ABC transmembrane type-1" evidence="13">
    <location>
        <begin position="953"/>
        <end position="1236"/>
    </location>
</feature>
<keyword evidence="3" id="KW-0926">Vacuole</keyword>
<organism evidence="14 15">
    <name type="scientific">Metarhizium robertsii</name>
    <dbReference type="NCBI Taxonomy" id="568076"/>
    <lineage>
        <taxon>Eukaryota</taxon>
        <taxon>Fungi</taxon>
        <taxon>Dikarya</taxon>
        <taxon>Ascomycota</taxon>
        <taxon>Pezizomycotina</taxon>
        <taxon>Sordariomycetes</taxon>
        <taxon>Hypocreomycetidae</taxon>
        <taxon>Hypocreales</taxon>
        <taxon>Clavicipitaceae</taxon>
        <taxon>Metarhizium</taxon>
    </lineage>
</organism>
<dbReference type="FunFam" id="1.20.1560.10:FF:000020">
    <property type="entry name" value="ABC metal ion transporter"/>
    <property type="match status" value="1"/>
</dbReference>
<dbReference type="CDD" id="cd18603">
    <property type="entry name" value="ABC_6TM_MRP1_2_3_6_D2_like"/>
    <property type="match status" value="1"/>
</dbReference>
<dbReference type="InterPro" id="IPR003593">
    <property type="entry name" value="AAA+_ATPase"/>
</dbReference>
<feature type="transmembrane region" description="Helical" evidence="11">
    <location>
        <begin position="992"/>
        <end position="1019"/>
    </location>
</feature>
<dbReference type="eggNOG" id="KOG0054">
    <property type="taxonomic scope" value="Eukaryota"/>
</dbReference>
<dbReference type="SUPFAM" id="SSF52540">
    <property type="entry name" value="P-loop containing nucleoside triphosphate hydrolases"/>
    <property type="match status" value="2"/>
</dbReference>
<reference evidence="14 15" key="1">
    <citation type="submission" date="2014-02" db="EMBL/GenBank/DDBJ databases">
        <title>The genome sequence of the entomopathogenic fungus Metarhizium robertsii ARSEF 2575.</title>
        <authorList>
            <person name="Giuliano Garisto Donzelli B."/>
            <person name="Roe B.A."/>
            <person name="Macmil S.L."/>
            <person name="Krasnoff S.B."/>
            <person name="Gibson D.M."/>
        </authorList>
    </citation>
    <scope>NUCLEOTIDE SEQUENCE [LARGE SCALE GENOMIC DNA]</scope>
    <source>
        <strain evidence="14 15">ARSEF 2575</strain>
    </source>
</reference>
<keyword evidence="4 11" id="KW-0812">Transmembrane</keyword>
<feature type="transmembrane region" description="Helical" evidence="11">
    <location>
        <begin position="1182"/>
        <end position="1201"/>
    </location>
</feature>
<sequence length="1513" mass="166008">MLTNTVANYPVMEPASQHTYTIPNSRRLDHRKSTISCREPLGCNAEGWSFLSPVRLGLAPRFIDMLALLVAIFGMFIGILSIWVFVRRRANGEVEARGWKYWTSLACVAFVVTGTIVQIAGLITGNPHAWLSDLWVWAYTLLVMSLLAMFVVQYLGPSGRQRRAAKGAAFYWLILTFLLGAKLQSTISHHMNKRHMYSIAALCISFVFSCVECVLVWFVPDGYAGMGQINNVDVRPRVTLWSTLTFAWMTPMMTFGYRNRLTENDLWELPESENTRAAAKTFQDSWSVELVGKKAPSIWQALFRGFGRAYVQAILFKVGADIFSLMQPQLLRFLISFVQSRGNLTNGAALALAMFLVSVVQSLCLHQCFQRLSYTGVKVKAALISTIYVKSLRLSNSARASKSTGGIVNLMAVDSQRLQDCIQFSQHIWSAPLQIVLSAASLYQLMGPSMLAGLALILVMIPINKTITVAIKALQKQQMKNKDARSKIITEVVQMMKSIKLLAWGPAFMDKISHIRNDMELATLCRVGNLQALSGFIGAAAPFIVACAAFSAYVLVQASPLTTDVVFPAFALFHLLTAPLTILPAAISSVTEASVAVTRLSAFITADEVQENAVVHNDTVTQTGAESVAIREATFTWDRQQTNPAIEEVNFTARAGELCCVVGRIGSGKSALIHAILGSLHKVKGTVAVHGSVAYMAQDTWLLNATIRDNITFGHEWDAGFYENTMKACELVSDFVQFPNGDLTEVGDRGIMLSGGQKARLSLARAIYSRADIYLLDDPLAAVDQHVARHLVDNVLGRHGLLQGRTRIVVTNSEAALAESDAVVLLQSGRIAERGTGTQTMEAMRDFNDVEGNLGTLNDEDKVNMSADMSSAGKLQVISNIQGLTTMRQVASQEADPSAAHRADDERRRSLPRRRIDVESEPIIRTERSKQGRVGWKVYGDYAKSNGLVFVCLYVVALIGSQAAEIGSNIWLKHWSETNNYVGENPQVSKFIGVYVAFGLGSAVLVFVQSMVLWLACSIKASRTLHERMVFAVFKSPMSFFEQTPAGQILNRFTSDIYRIDESLARQFNALFVSAARGFFILGVIALGSPLFVVFIIPLVLLYTYMQRYYLGAKRELKRLDSTSRSPVFAHFQETLGGVATICAYGAQERFIRENERRVDANMKAYIPSITANRWLGVRLEFVGSVVILLAAGFAVAGVAFRSGQSDGMAGLTISYALQITQCLGSLVRATGEVETNIVSVERVLEFTGLPSEAPDVLESHRPPGSWPAQGAVKFVNYSTRYRPELDPVLRNINLDIRAKEKIGIVGRTGAGKSSLVLSLFRIIEPALGSIHIDDLNASSVGLLDLRRRVSIIPQDSALFEGTIRDNLDPDKAHDDTELWVALELAQLKEHVAGMCGGLDAKVYEGGSNLSQGQKQLISLARALLKPSTILVLDEATAAVDAGTDMIIQKTLRDNISGHRTIITVAHRIHTVIDSDRIVVLDDGEIIEADTPAALIEQKGAFYQLAREAGLAE</sequence>
<accession>A0A014NAW5</accession>
<feature type="transmembrane region" description="Helical" evidence="11">
    <location>
        <begin position="168"/>
        <end position="185"/>
    </location>
</feature>
<dbReference type="Gene3D" id="1.20.1560.10">
    <property type="entry name" value="ABC transporter type 1, transmembrane domain"/>
    <property type="match status" value="2"/>
</dbReference>
<dbReference type="Pfam" id="PF24357">
    <property type="entry name" value="TMD0_ABC"/>
    <property type="match status" value="1"/>
</dbReference>
<feature type="region of interest" description="Disordered" evidence="10">
    <location>
        <begin position="890"/>
        <end position="914"/>
    </location>
</feature>
<dbReference type="Pfam" id="PF00664">
    <property type="entry name" value="ABC_membrane"/>
    <property type="match status" value="2"/>
</dbReference>
<evidence type="ECO:0000256" key="7">
    <source>
        <dbReference type="ARBA" id="ARBA00022840"/>
    </source>
</evidence>
<dbReference type="HOGENOM" id="CLU_000604_27_1_1"/>
<dbReference type="SUPFAM" id="SSF90123">
    <property type="entry name" value="ABC transporter transmembrane region"/>
    <property type="match status" value="2"/>
</dbReference>
<evidence type="ECO:0000256" key="8">
    <source>
        <dbReference type="ARBA" id="ARBA00022989"/>
    </source>
</evidence>
<feature type="domain" description="ABC transporter" evidence="12">
    <location>
        <begin position="628"/>
        <end position="853"/>
    </location>
</feature>
<dbReference type="InterPro" id="IPR011527">
    <property type="entry name" value="ABC1_TM_dom"/>
</dbReference>
<dbReference type="Proteomes" id="UP000030151">
    <property type="component" value="Unassembled WGS sequence"/>
</dbReference>
<evidence type="ECO:0000256" key="5">
    <source>
        <dbReference type="ARBA" id="ARBA00022737"/>
    </source>
</evidence>
<dbReference type="InterPro" id="IPR003439">
    <property type="entry name" value="ABC_transporter-like_ATP-bd"/>
</dbReference>
<proteinExistence type="predicted"/>
<feature type="domain" description="ABC transmembrane type-1" evidence="13">
    <location>
        <begin position="313"/>
        <end position="592"/>
    </location>
</feature>
<dbReference type="FunFam" id="1.20.1560.10:FF:000001">
    <property type="entry name" value="ATP-binding cassette subfamily C member 1"/>
    <property type="match status" value="1"/>
</dbReference>
<protein>
    <submittedName>
        <fullName evidence="14">ABC transporter</fullName>
    </submittedName>
</protein>
<name>A0A014NAW5_9HYPO</name>
<dbReference type="GO" id="GO:0005524">
    <property type="term" value="F:ATP binding"/>
    <property type="evidence" value="ECO:0007669"/>
    <property type="project" value="UniProtKB-KW"/>
</dbReference>
<feature type="transmembrane region" description="Helical" evidence="11">
    <location>
        <begin position="101"/>
        <end position="122"/>
    </location>
</feature>
<evidence type="ECO:0000256" key="1">
    <source>
        <dbReference type="ARBA" id="ARBA00004128"/>
    </source>
</evidence>
<keyword evidence="9 11" id="KW-0472">Membrane</keyword>
<evidence type="ECO:0000313" key="15">
    <source>
        <dbReference type="Proteomes" id="UP000030151"/>
    </source>
</evidence>
<dbReference type="CDD" id="cd18595">
    <property type="entry name" value="ABC_6TM_MRP1_2_3_6_D1_like"/>
    <property type="match status" value="1"/>
</dbReference>
<dbReference type="FunFam" id="3.40.50.300:FF:000997">
    <property type="entry name" value="Multidrug resistance-associated protein 1"/>
    <property type="match status" value="1"/>
</dbReference>
<evidence type="ECO:0000256" key="10">
    <source>
        <dbReference type="SAM" id="MobiDB-lite"/>
    </source>
</evidence>
<dbReference type="Gene3D" id="3.40.50.300">
    <property type="entry name" value="P-loop containing nucleotide triphosphate hydrolases"/>
    <property type="match status" value="2"/>
</dbReference>
<feature type="transmembrane region" description="Helical" evidence="11">
    <location>
        <begin position="452"/>
        <end position="474"/>
    </location>
</feature>
<evidence type="ECO:0000259" key="13">
    <source>
        <dbReference type="PROSITE" id="PS50929"/>
    </source>
</evidence>
<dbReference type="FunFam" id="3.40.50.300:FF:000565">
    <property type="entry name" value="ABC bile acid transporter"/>
    <property type="match status" value="1"/>
</dbReference>
<evidence type="ECO:0000313" key="14">
    <source>
        <dbReference type="EMBL" id="EXU98031.1"/>
    </source>
</evidence>
<feature type="transmembrane region" description="Helical" evidence="11">
    <location>
        <begin position="347"/>
        <end position="365"/>
    </location>
</feature>
<evidence type="ECO:0000256" key="6">
    <source>
        <dbReference type="ARBA" id="ARBA00022741"/>
    </source>
</evidence>
<dbReference type="CDD" id="cd03250">
    <property type="entry name" value="ABCC_MRP_domain1"/>
    <property type="match status" value="1"/>
</dbReference>
<dbReference type="InterPro" id="IPR017871">
    <property type="entry name" value="ABC_transporter-like_CS"/>
</dbReference>
<dbReference type="InterPro" id="IPR056227">
    <property type="entry name" value="TMD0_ABC"/>
</dbReference>
<dbReference type="CDD" id="cd03244">
    <property type="entry name" value="ABCC_MRP_domain2"/>
    <property type="match status" value="1"/>
</dbReference>
<evidence type="ECO:0000256" key="4">
    <source>
        <dbReference type="ARBA" id="ARBA00022692"/>
    </source>
</evidence>
<feature type="transmembrane region" description="Helical" evidence="11">
    <location>
        <begin position="1079"/>
        <end position="1105"/>
    </location>
</feature>
<dbReference type="EMBL" id="JELW01000030">
    <property type="protein sequence ID" value="EXU98031.1"/>
    <property type="molecule type" value="Genomic_DNA"/>
</dbReference>
<dbReference type="OrthoDB" id="6500128at2759"/>
<dbReference type="PROSITE" id="PS00211">
    <property type="entry name" value="ABC_TRANSPORTER_1"/>
    <property type="match status" value="2"/>
</dbReference>
<evidence type="ECO:0000256" key="11">
    <source>
        <dbReference type="SAM" id="Phobius"/>
    </source>
</evidence>
<keyword evidence="5" id="KW-0677">Repeat</keyword>
<keyword evidence="8 11" id="KW-1133">Transmembrane helix</keyword>
<dbReference type="GO" id="GO:0000329">
    <property type="term" value="C:fungal-type vacuole membrane"/>
    <property type="evidence" value="ECO:0007669"/>
    <property type="project" value="UniProtKB-ARBA"/>
</dbReference>
<keyword evidence="2" id="KW-0813">Transport</keyword>
<dbReference type="PANTHER" id="PTHR24223">
    <property type="entry name" value="ATP-BINDING CASSETTE SUB-FAMILY C"/>
    <property type="match status" value="1"/>
</dbReference>
<feature type="transmembrane region" description="Helical" evidence="11">
    <location>
        <begin position="567"/>
        <end position="587"/>
    </location>
</feature>
<dbReference type="GO" id="GO:0140359">
    <property type="term" value="F:ABC-type transporter activity"/>
    <property type="evidence" value="ECO:0007669"/>
    <property type="project" value="InterPro"/>
</dbReference>
<keyword evidence="6" id="KW-0547">Nucleotide-binding</keyword>
<feature type="transmembrane region" description="Helical" evidence="11">
    <location>
        <begin position="134"/>
        <end position="156"/>
    </location>
</feature>
<comment type="caution">
    <text evidence="14">The sequence shown here is derived from an EMBL/GenBank/DDBJ whole genome shotgun (WGS) entry which is preliminary data.</text>
</comment>
<feature type="transmembrane region" description="Helical" evidence="11">
    <location>
        <begin position="197"/>
        <end position="218"/>
    </location>
</feature>
<feature type="compositionally biased region" description="Basic and acidic residues" evidence="10">
    <location>
        <begin position="899"/>
        <end position="914"/>
    </location>
</feature>
<evidence type="ECO:0000256" key="3">
    <source>
        <dbReference type="ARBA" id="ARBA00022554"/>
    </source>
</evidence>
<dbReference type="GO" id="GO:0016887">
    <property type="term" value="F:ATP hydrolysis activity"/>
    <property type="evidence" value="ECO:0007669"/>
    <property type="project" value="InterPro"/>
</dbReference>
<dbReference type="InterPro" id="IPR027417">
    <property type="entry name" value="P-loop_NTPase"/>
</dbReference>
<evidence type="ECO:0000259" key="12">
    <source>
        <dbReference type="PROSITE" id="PS50893"/>
    </source>
</evidence>
<dbReference type="InterPro" id="IPR050173">
    <property type="entry name" value="ABC_transporter_C-like"/>
</dbReference>
<dbReference type="InterPro" id="IPR036640">
    <property type="entry name" value="ABC1_TM_sf"/>
</dbReference>
<dbReference type="SMART" id="SM00382">
    <property type="entry name" value="AAA"/>
    <property type="match status" value="2"/>
</dbReference>
<evidence type="ECO:0000256" key="9">
    <source>
        <dbReference type="ARBA" id="ARBA00023136"/>
    </source>
</evidence>
<comment type="subcellular location">
    <subcellularLocation>
        <location evidence="1">Vacuole membrane</location>
        <topology evidence="1">Multi-pass membrane protein</topology>
    </subcellularLocation>
</comment>
<dbReference type="PANTHER" id="PTHR24223:SF443">
    <property type="entry name" value="MULTIDRUG-RESISTANCE LIKE PROTEIN 1, ISOFORM I"/>
    <property type="match status" value="1"/>
</dbReference>
<feature type="transmembrane region" description="Helical" evidence="11">
    <location>
        <begin position="536"/>
        <end position="555"/>
    </location>
</feature>